<dbReference type="CDD" id="cd12108">
    <property type="entry name" value="Hr-like"/>
    <property type="match status" value="1"/>
</dbReference>
<protein>
    <submittedName>
        <fullName evidence="4">Deazaflavin-dependent oxidoreductase (Nitroreductase family)</fullName>
    </submittedName>
</protein>
<evidence type="ECO:0000256" key="1">
    <source>
        <dbReference type="ARBA" id="ARBA00008710"/>
    </source>
</evidence>
<dbReference type="NCBIfam" id="TIGR00026">
    <property type="entry name" value="hi_GC_TIGR00026"/>
    <property type="match status" value="1"/>
</dbReference>
<name>A0A7W9JCM0_9ACTN</name>
<sequence>MPNAFTEQIIQEFRANQGQVGGPFDGARLLLLTTTGARTGRRHTAVLGYYPDTADRVLVVGSAGGGPKHPDWYHNLRANPRVTIETGAFTYDAEATVLQGAERDETFARLVEADAGWGEYQRQTTRSIPVVALTQVEAGPPNVSSFGEYLQLIHGAFRRELALIRKEIAASGANAVGLGAQLRINCLTLCQGLHNHHTGENLGMFPALLDRYPELSKEIGALQADHDKIALLLDELQELIGTGRPVDVLPEVDRLIAELTTHLDTEEAILIPLL</sequence>
<comment type="catalytic activity">
    <reaction evidence="2">
        <text>oxidized coenzyme F420-(gamma-L-Glu)(n) + a quinol + H(+) = reduced coenzyme F420-(gamma-L-Glu)(n) + a quinone</text>
        <dbReference type="Rhea" id="RHEA:39663"/>
        <dbReference type="Rhea" id="RHEA-COMP:12939"/>
        <dbReference type="Rhea" id="RHEA-COMP:14378"/>
        <dbReference type="ChEBI" id="CHEBI:15378"/>
        <dbReference type="ChEBI" id="CHEBI:24646"/>
        <dbReference type="ChEBI" id="CHEBI:132124"/>
        <dbReference type="ChEBI" id="CHEBI:133980"/>
        <dbReference type="ChEBI" id="CHEBI:139511"/>
    </reaction>
</comment>
<accession>A0A7W9JCM0</accession>
<evidence type="ECO:0000313" key="5">
    <source>
        <dbReference type="Proteomes" id="UP000549971"/>
    </source>
</evidence>
<gene>
    <name evidence="4" type="ORF">HDA39_006426</name>
</gene>
<keyword evidence="5" id="KW-1185">Reference proteome</keyword>
<dbReference type="Proteomes" id="UP000549971">
    <property type="component" value="Unassembled WGS sequence"/>
</dbReference>
<dbReference type="PANTHER" id="PTHR39428">
    <property type="entry name" value="F420H(2)-DEPENDENT QUINONE REDUCTASE RV1261C"/>
    <property type="match status" value="1"/>
</dbReference>
<organism evidence="4 5">
    <name type="scientific">Kribbella italica</name>
    <dbReference type="NCBI Taxonomy" id="1540520"/>
    <lineage>
        <taxon>Bacteria</taxon>
        <taxon>Bacillati</taxon>
        <taxon>Actinomycetota</taxon>
        <taxon>Actinomycetes</taxon>
        <taxon>Propionibacteriales</taxon>
        <taxon>Kribbellaceae</taxon>
        <taxon>Kribbella</taxon>
    </lineage>
</organism>
<comment type="caution">
    <text evidence="4">The sequence shown here is derived from an EMBL/GenBank/DDBJ whole genome shotgun (WGS) entry which is preliminary data.</text>
</comment>
<comment type="similarity">
    <text evidence="1">Belongs to the F420H(2)-dependent quinone reductase family.</text>
</comment>
<dbReference type="GO" id="GO:0016491">
    <property type="term" value="F:oxidoreductase activity"/>
    <property type="evidence" value="ECO:0007669"/>
    <property type="project" value="InterPro"/>
</dbReference>
<dbReference type="Gene3D" id="1.20.120.520">
    <property type="entry name" value="nmb1532 protein domain like"/>
    <property type="match status" value="1"/>
</dbReference>
<dbReference type="Pfam" id="PF04075">
    <property type="entry name" value="F420H2_quin_red"/>
    <property type="match status" value="1"/>
</dbReference>
<dbReference type="Gene3D" id="2.30.110.10">
    <property type="entry name" value="Electron Transport, Fmn-binding Protein, Chain A"/>
    <property type="match status" value="1"/>
</dbReference>
<dbReference type="GO" id="GO:0005886">
    <property type="term" value="C:plasma membrane"/>
    <property type="evidence" value="ECO:0007669"/>
    <property type="project" value="TreeGrafter"/>
</dbReference>
<dbReference type="InterPro" id="IPR004378">
    <property type="entry name" value="F420H2_quin_Rdtase"/>
</dbReference>
<evidence type="ECO:0000256" key="2">
    <source>
        <dbReference type="ARBA" id="ARBA00049106"/>
    </source>
</evidence>
<dbReference type="Pfam" id="PF01814">
    <property type="entry name" value="Hemerythrin"/>
    <property type="match status" value="1"/>
</dbReference>
<feature type="domain" description="Hemerythrin-like" evidence="3">
    <location>
        <begin position="150"/>
        <end position="274"/>
    </location>
</feature>
<dbReference type="AlphaFoldDB" id="A0A7W9JCM0"/>
<dbReference type="EMBL" id="JACHMY010000001">
    <property type="protein sequence ID" value="MBB5839692.1"/>
    <property type="molecule type" value="Genomic_DNA"/>
</dbReference>
<dbReference type="InterPro" id="IPR012312">
    <property type="entry name" value="Hemerythrin-like"/>
</dbReference>
<dbReference type="InterPro" id="IPR012349">
    <property type="entry name" value="Split_barrel_FMN-bd"/>
</dbReference>
<reference evidence="4 5" key="1">
    <citation type="submission" date="2020-08" db="EMBL/GenBank/DDBJ databases">
        <title>Sequencing the genomes of 1000 actinobacteria strains.</title>
        <authorList>
            <person name="Klenk H.-P."/>
        </authorList>
    </citation>
    <scope>NUCLEOTIDE SEQUENCE [LARGE SCALE GENOMIC DNA]</scope>
    <source>
        <strain evidence="4 5">DSM 28967</strain>
    </source>
</reference>
<dbReference type="PANTHER" id="PTHR39428:SF1">
    <property type="entry name" value="F420H(2)-DEPENDENT QUINONE REDUCTASE RV1261C"/>
    <property type="match status" value="1"/>
</dbReference>
<dbReference type="RefSeq" id="WP_184801525.1">
    <property type="nucleotide sequence ID" value="NZ_JACHMY010000001.1"/>
</dbReference>
<proteinExistence type="inferred from homology"/>
<evidence type="ECO:0000259" key="3">
    <source>
        <dbReference type="Pfam" id="PF01814"/>
    </source>
</evidence>
<evidence type="ECO:0000313" key="4">
    <source>
        <dbReference type="EMBL" id="MBB5839692.1"/>
    </source>
</evidence>
<dbReference type="GO" id="GO:0070967">
    <property type="term" value="F:coenzyme F420 binding"/>
    <property type="evidence" value="ECO:0007669"/>
    <property type="project" value="TreeGrafter"/>
</dbReference>
<dbReference type="SUPFAM" id="SSF50475">
    <property type="entry name" value="FMN-binding split barrel"/>
    <property type="match status" value="1"/>
</dbReference>